<name>A0A3Q3QQM3_MONAL</name>
<comment type="similarity">
    <text evidence="1">Belongs to the cornifelin family.</text>
</comment>
<dbReference type="Ensembl" id="ENSMALT00000018140.1">
    <property type="protein sequence ID" value="ENSMALP00000017791.1"/>
    <property type="gene ID" value="ENSMALG00000012407.1"/>
</dbReference>
<dbReference type="InterPro" id="IPR006461">
    <property type="entry name" value="PLAC_motif_containing"/>
</dbReference>
<dbReference type="STRING" id="43700.ENSMALP00000017791"/>
<organism evidence="3 4">
    <name type="scientific">Monopterus albus</name>
    <name type="common">Swamp eel</name>
    <dbReference type="NCBI Taxonomy" id="43700"/>
    <lineage>
        <taxon>Eukaryota</taxon>
        <taxon>Metazoa</taxon>
        <taxon>Chordata</taxon>
        <taxon>Craniata</taxon>
        <taxon>Vertebrata</taxon>
        <taxon>Euteleostomi</taxon>
        <taxon>Actinopterygii</taxon>
        <taxon>Neopterygii</taxon>
        <taxon>Teleostei</taxon>
        <taxon>Neoteleostei</taxon>
        <taxon>Acanthomorphata</taxon>
        <taxon>Anabantaria</taxon>
        <taxon>Synbranchiformes</taxon>
        <taxon>Synbranchidae</taxon>
        <taxon>Monopterus</taxon>
    </lineage>
</organism>
<dbReference type="PANTHER" id="PTHR15907">
    <property type="entry name" value="DUF614 FAMILY PROTEIN-RELATED"/>
    <property type="match status" value="1"/>
</dbReference>
<evidence type="ECO:0000256" key="2">
    <source>
        <dbReference type="SAM" id="SignalP"/>
    </source>
</evidence>
<dbReference type="Proteomes" id="UP000261600">
    <property type="component" value="Unplaced"/>
</dbReference>
<dbReference type="Pfam" id="PF04749">
    <property type="entry name" value="PLAC8"/>
    <property type="match status" value="1"/>
</dbReference>
<feature type="chain" id="PRO_5018677227" evidence="2">
    <location>
        <begin position="18"/>
        <end position="136"/>
    </location>
</feature>
<dbReference type="NCBIfam" id="TIGR01571">
    <property type="entry name" value="A_thal_Cys_rich"/>
    <property type="match status" value="1"/>
</dbReference>
<proteinExistence type="inferred from homology"/>
<dbReference type="AlphaFoldDB" id="A0A3Q3QQM3"/>
<protein>
    <submittedName>
        <fullName evidence="3">Uncharacterized protein</fullName>
    </submittedName>
</protein>
<reference evidence="3" key="2">
    <citation type="submission" date="2025-09" db="UniProtKB">
        <authorList>
            <consortium name="Ensembl"/>
        </authorList>
    </citation>
    <scope>IDENTIFICATION</scope>
</reference>
<keyword evidence="4" id="KW-1185">Reference proteome</keyword>
<evidence type="ECO:0000256" key="1">
    <source>
        <dbReference type="ARBA" id="ARBA00009024"/>
    </source>
</evidence>
<accession>A0A3Q3QQM3</accession>
<evidence type="ECO:0000313" key="3">
    <source>
        <dbReference type="Ensembl" id="ENSMALP00000017791.1"/>
    </source>
</evidence>
<evidence type="ECO:0000313" key="4">
    <source>
        <dbReference type="Proteomes" id="UP000261600"/>
    </source>
</evidence>
<feature type="signal peptide" evidence="2">
    <location>
        <begin position="1"/>
        <end position="17"/>
    </location>
</feature>
<reference evidence="3" key="1">
    <citation type="submission" date="2025-08" db="UniProtKB">
        <authorList>
            <consortium name="Ensembl"/>
        </authorList>
    </citation>
    <scope>IDENTIFICATION</scope>
</reference>
<keyword evidence="2" id="KW-0732">Signal</keyword>
<sequence>LTTKLVTSLVLWGVTQPRPFATVSNRWTSGICDCFQDPSSCCFAFWHLLPCLACKAAHEAEECLCLPLLNAFVLSPPMTIALRVSVHQKYGTGGTPCKNCVYGCFCRPCTWCQIAREMKSRMNIITNMSRCTFSIS</sequence>